<feature type="coiled-coil region" evidence="1">
    <location>
        <begin position="781"/>
        <end position="815"/>
    </location>
</feature>
<evidence type="ECO:0000256" key="1">
    <source>
        <dbReference type="SAM" id="Coils"/>
    </source>
</evidence>
<feature type="compositionally biased region" description="Low complexity" evidence="2">
    <location>
        <begin position="38"/>
        <end position="51"/>
    </location>
</feature>
<dbReference type="Proteomes" id="UP001165122">
    <property type="component" value="Unassembled WGS sequence"/>
</dbReference>
<feature type="region of interest" description="Disordered" evidence="2">
    <location>
        <begin position="368"/>
        <end position="435"/>
    </location>
</feature>
<feature type="compositionally biased region" description="Polar residues" evidence="2">
    <location>
        <begin position="1"/>
        <end position="16"/>
    </location>
</feature>
<keyword evidence="4" id="KW-1185">Reference proteome</keyword>
<comment type="caution">
    <text evidence="3">The sequence shown here is derived from an EMBL/GenBank/DDBJ whole genome shotgun (WGS) entry which is preliminary data.</text>
</comment>
<feature type="compositionally biased region" description="Low complexity" evidence="2">
    <location>
        <begin position="253"/>
        <end position="278"/>
    </location>
</feature>
<evidence type="ECO:0000313" key="3">
    <source>
        <dbReference type="EMBL" id="GMH53463.1"/>
    </source>
</evidence>
<feature type="compositionally biased region" description="Basic and acidic residues" evidence="2">
    <location>
        <begin position="195"/>
        <end position="205"/>
    </location>
</feature>
<feature type="compositionally biased region" description="Acidic residues" evidence="2">
    <location>
        <begin position="295"/>
        <end position="304"/>
    </location>
</feature>
<protein>
    <recommendedName>
        <fullName evidence="5">Spc7 kinetochore protein domain-containing protein</fullName>
    </recommendedName>
</protein>
<feature type="region of interest" description="Disordered" evidence="2">
    <location>
        <begin position="1"/>
        <end position="156"/>
    </location>
</feature>
<dbReference type="AlphaFoldDB" id="A0A9W7DSG4"/>
<feature type="compositionally biased region" description="Basic and acidic residues" evidence="2">
    <location>
        <begin position="147"/>
        <end position="156"/>
    </location>
</feature>
<keyword evidence="1" id="KW-0175">Coiled coil</keyword>
<evidence type="ECO:0000313" key="4">
    <source>
        <dbReference type="Proteomes" id="UP001165122"/>
    </source>
</evidence>
<feature type="region of interest" description="Disordered" evidence="2">
    <location>
        <begin position="195"/>
        <end position="331"/>
    </location>
</feature>
<proteinExistence type="predicted"/>
<dbReference type="EMBL" id="BRXW01000425">
    <property type="protein sequence ID" value="GMH53463.1"/>
    <property type="molecule type" value="Genomic_DNA"/>
</dbReference>
<gene>
    <name evidence="3" type="ORF">TrLO_g182</name>
</gene>
<accession>A0A9W7DSG4</accession>
<reference evidence="4" key="1">
    <citation type="journal article" date="2023" name="Commun. Biol.">
        <title>Genome analysis of Parmales, the sister group of diatoms, reveals the evolutionary specialization of diatoms from phago-mixotrophs to photoautotrophs.</title>
        <authorList>
            <person name="Ban H."/>
            <person name="Sato S."/>
            <person name="Yoshikawa S."/>
            <person name="Yamada K."/>
            <person name="Nakamura Y."/>
            <person name="Ichinomiya M."/>
            <person name="Sato N."/>
            <person name="Blanc-Mathieu R."/>
            <person name="Endo H."/>
            <person name="Kuwata A."/>
            <person name="Ogata H."/>
        </authorList>
    </citation>
    <scope>NUCLEOTIDE SEQUENCE [LARGE SCALE GENOMIC DNA]</scope>
    <source>
        <strain evidence="4">NIES 3700</strain>
    </source>
</reference>
<name>A0A9W7DSG4_9STRA</name>
<organism evidence="3 4">
    <name type="scientific">Triparma laevis f. longispina</name>
    <dbReference type="NCBI Taxonomy" id="1714387"/>
    <lineage>
        <taxon>Eukaryota</taxon>
        <taxon>Sar</taxon>
        <taxon>Stramenopiles</taxon>
        <taxon>Ochrophyta</taxon>
        <taxon>Bolidophyceae</taxon>
        <taxon>Parmales</taxon>
        <taxon>Triparmaceae</taxon>
        <taxon>Triparma</taxon>
    </lineage>
</organism>
<feature type="compositionally biased region" description="Basic residues" evidence="2">
    <location>
        <begin position="206"/>
        <end position="215"/>
    </location>
</feature>
<evidence type="ECO:0008006" key="5">
    <source>
        <dbReference type="Google" id="ProtNLM"/>
    </source>
</evidence>
<evidence type="ECO:0000256" key="2">
    <source>
        <dbReference type="SAM" id="MobiDB-lite"/>
    </source>
</evidence>
<sequence length="1064" mass="114215">MENSPANSSVNESINESMEDPTIINKGGMFDLLGTPGSVASSRASSPGSSRSTRRSARKRQSIGAMPSSSSSKSSKKRRNSSVGALSNASFGPSVIEHVAEPVTQPITEPTELAPLADSPCLPPLAGSPSPMKAIGIKGRRKSSMGGRRETAESSDLRELMATLQKTAGTPSTVATFHTGRDSLTSIASVNSEDFRDDLPRQEAKKAKKNKKSNRRLTADGADLENLLAGLDEEEETQTSKVTFAPEPPPASPAASSPSNSMLMNDLSMASSNNSSLSTRVPTPHAKMTSSSFEDKEEEEEEDTLPPLPDSPAVRTTRSYKRAASLGGSGAAVPIGILNKNRGKKGRASIGGMPTSTTSAADLAPVAKNEGGKKRKSRKSVAFGSPQAAEFHNDSPSASLTPMPTKEAKEKYTIPDTSMSSMDTSNASSSMSNTLNEDADNTVELEGDLNALMTSISQGHGTNDADADENTVELEGDISALLKSADDTHHDDESEATDVPEEDRTIELETDMGSLLDIVSAGAQELRRLSDASNGALGSVTKTSPTAHHVTIVKQSNPVDSSFDAMMAASENLAPVDLSTVKLDVCAKEVIGFCERDEAKSFNQAVHEVKSVLVEACNKAQTIAPPLMSLTSPAKKKMPQAYVSEIVVSTLYEVLSAASGEVAKKVEETKDGGSAVVETIKANNPDLLKSIQVGIRKHSNKEFQNQIRGLYGAVKDCVIEEWKVWEGACAAALLTALVDRKTDLSQDLSEFAEKEKLLQEAFDSIKAVKGRAARKARRASLDRKGLKLGQVKDEVAELEEQLAVLEAELQSSSEKASHAKVVAQHYVESQKAKKEMAAVSKECKTREKKYKTLEGLLMWSPVLVDSSKIIVDFSGGEMEETKVSLGFDLKSKAGIQVFMMEKKEKKGEKKAKKSKNVFSADSRKFSGVKVAALMDYVNNDLTVENGNEIPQILQNMEFQIGRIELIAAELSSIANVFDCVFEFDNADDSVTITSDFVSRTQTAKLRSVFTLPDEEYPFTPMQACFESVIGGINTVHLGQSLARNVDPGYGYLRRAFDTVSAFLK</sequence>
<dbReference type="OrthoDB" id="196777at2759"/>
<feature type="compositionally biased region" description="Basic residues" evidence="2">
    <location>
        <begin position="52"/>
        <end position="61"/>
    </location>
</feature>
<feature type="compositionally biased region" description="Low complexity" evidence="2">
    <location>
        <begin position="416"/>
        <end position="434"/>
    </location>
</feature>